<dbReference type="EMBL" id="CABFNS010000936">
    <property type="protein sequence ID" value="VUC37075.1"/>
    <property type="molecule type" value="Genomic_DNA"/>
</dbReference>
<evidence type="ECO:0000313" key="3">
    <source>
        <dbReference type="Proteomes" id="UP000766486"/>
    </source>
</evidence>
<feature type="signal peptide" evidence="1">
    <location>
        <begin position="1"/>
        <end position="19"/>
    </location>
</feature>
<gene>
    <name evidence="2" type="ORF">CLO192961_LOCUS462843</name>
</gene>
<feature type="non-terminal residue" evidence="2">
    <location>
        <position position="166"/>
    </location>
</feature>
<accession>A0ABY6V415</accession>
<dbReference type="Proteomes" id="UP000766486">
    <property type="component" value="Unassembled WGS sequence"/>
</dbReference>
<keyword evidence="1" id="KW-0732">Signal</keyword>
<reference evidence="2 3" key="1">
    <citation type="submission" date="2019-06" db="EMBL/GenBank/DDBJ databases">
        <authorList>
            <person name="Broberg M."/>
        </authorList>
    </citation>
    <scope>NUCLEOTIDE SEQUENCE [LARGE SCALE GENOMIC DNA]</scope>
</reference>
<keyword evidence="3" id="KW-1185">Reference proteome</keyword>
<sequence length="166" mass="18054">MRGWMRPATCTSLAALLLAERVNVDWADLVKLLPYAISITVAGQLSPISNCCLALRCRVKGGRRGRTVFISGLRALTGGWLLSEGGIRARGGRNYGCVGKPEDPGPAAGLADRTWSYPHRDGLYRGPSAIAVLQVFETPRDEELQYVQLGGLSDEMDMLLPLDLLR</sequence>
<feature type="chain" id="PRO_5046919475" evidence="1">
    <location>
        <begin position="20"/>
        <end position="166"/>
    </location>
</feature>
<evidence type="ECO:0000313" key="2">
    <source>
        <dbReference type="EMBL" id="VUC37075.1"/>
    </source>
</evidence>
<proteinExistence type="predicted"/>
<organism evidence="2 3">
    <name type="scientific">Bionectria ochroleuca</name>
    <name type="common">Gliocladium roseum</name>
    <dbReference type="NCBI Taxonomy" id="29856"/>
    <lineage>
        <taxon>Eukaryota</taxon>
        <taxon>Fungi</taxon>
        <taxon>Dikarya</taxon>
        <taxon>Ascomycota</taxon>
        <taxon>Pezizomycotina</taxon>
        <taxon>Sordariomycetes</taxon>
        <taxon>Hypocreomycetidae</taxon>
        <taxon>Hypocreales</taxon>
        <taxon>Bionectriaceae</taxon>
        <taxon>Clonostachys</taxon>
    </lineage>
</organism>
<comment type="caution">
    <text evidence="2">The sequence shown here is derived from an EMBL/GenBank/DDBJ whole genome shotgun (WGS) entry which is preliminary data.</text>
</comment>
<evidence type="ECO:0000256" key="1">
    <source>
        <dbReference type="SAM" id="SignalP"/>
    </source>
</evidence>
<name>A0ABY6V415_BIOOC</name>
<protein>
    <submittedName>
        <fullName evidence="2">Uncharacterized protein</fullName>
    </submittedName>
</protein>